<evidence type="ECO:0000313" key="5">
    <source>
        <dbReference type="EMBL" id="RYR53474.1"/>
    </source>
</evidence>
<comment type="caution">
    <text evidence="5">The sequence shown here is derived from an EMBL/GenBank/DDBJ whole genome shotgun (WGS) entry which is preliminary data.</text>
</comment>
<name>A0A445CRF5_ARAHY</name>
<dbReference type="STRING" id="3818.A0A445CRF5"/>
<keyword evidence="2" id="KW-0288">FMN</keyword>
<dbReference type="Proteomes" id="UP000289738">
    <property type="component" value="Chromosome A06"/>
</dbReference>
<keyword evidence="1" id="KW-0285">Flavoprotein</keyword>
<evidence type="ECO:0000256" key="1">
    <source>
        <dbReference type="ARBA" id="ARBA00022630"/>
    </source>
</evidence>
<gene>
    <name evidence="5" type="ORF">Ahy_A06g028620</name>
</gene>
<protein>
    <recommendedName>
        <fullName evidence="4">PAC domain-containing protein</fullName>
    </recommendedName>
</protein>
<evidence type="ECO:0000256" key="2">
    <source>
        <dbReference type="ARBA" id="ARBA00022643"/>
    </source>
</evidence>
<keyword evidence="3" id="KW-0157">Chromophore</keyword>
<reference evidence="5 6" key="1">
    <citation type="submission" date="2019-01" db="EMBL/GenBank/DDBJ databases">
        <title>Sequencing of cultivated peanut Arachis hypogaea provides insights into genome evolution and oil improvement.</title>
        <authorList>
            <person name="Chen X."/>
        </authorList>
    </citation>
    <scope>NUCLEOTIDE SEQUENCE [LARGE SCALE GENOMIC DNA]</scope>
    <source>
        <strain evidence="6">cv. Fuhuasheng</strain>
        <tissue evidence="5">Leaves</tissue>
    </source>
</reference>
<dbReference type="InterPro" id="IPR000700">
    <property type="entry name" value="PAS-assoc_C"/>
</dbReference>
<keyword evidence="6" id="KW-1185">Reference proteome</keyword>
<sequence length="71" mass="8599">MSRYCEIWYDGKKFWNLFHMQPMRDQKREVQYFIGVQLDDSQHVEPLHNYIIENTAKEGEQLILDSGEHVL</sequence>
<evidence type="ECO:0000259" key="4">
    <source>
        <dbReference type="PROSITE" id="PS50113"/>
    </source>
</evidence>
<proteinExistence type="predicted"/>
<dbReference type="PANTHER" id="PTHR47429:SF2">
    <property type="entry name" value="PROTEIN TWIN LOV 1"/>
    <property type="match status" value="1"/>
</dbReference>
<dbReference type="EMBL" id="SDMP01000006">
    <property type="protein sequence ID" value="RYR53474.1"/>
    <property type="molecule type" value="Genomic_DNA"/>
</dbReference>
<dbReference type="PANTHER" id="PTHR47429">
    <property type="entry name" value="PROTEIN TWIN LOV 1"/>
    <property type="match status" value="1"/>
</dbReference>
<dbReference type="AlphaFoldDB" id="A0A445CRF5"/>
<organism evidence="5 6">
    <name type="scientific">Arachis hypogaea</name>
    <name type="common">Peanut</name>
    <dbReference type="NCBI Taxonomy" id="3818"/>
    <lineage>
        <taxon>Eukaryota</taxon>
        <taxon>Viridiplantae</taxon>
        <taxon>Streptophyta</taxon>
        <taxon>Embryophyta</taxon>
        <taxon>Tracheophyta</taxon>
        <taxon>Spermatophyta</taxon>
        <taxon>Magnoliopsida</taxon>
        <taxon>eudicotyledons</taxon>
        <taxon>Gunneridae</taxon>
        <taxon>Pentapetalae</taxon>
        <taxon>rosids</taxon>
        <taxon>fabids</taxon>
        <taxon>Fabales</taxon>
        <taxon>Fabaceae</taxon>
        <taxon>Papilionoideae</taxon>
        <taxon>50 kb inversion clade</taxon>
        <taxon>dalbergioids sensu lato</taxon>
        <taxon>Dalbergieae</taxon>
        <taxon>Pterocarpus clade</taxon>
        <taxon>Arachis</taxon>
    </lineage>
</organism>
<dbReference type="Gene3D" id="3.30.450.20">
    <property type="entry name" value="PAS domain"/>
    <property type="match status" value="1"/>
</dbReference>
<dbReference type="GO" id="GO:0005634">
    <property type="term" value="C:nucleus"/>
    <property type="evidence" value="ECO:0007669"/>
    <property type="project" value="TreeGrafter"/>
</dbReference>
<accession>A0A445CRF5</accession>
<dbReference type="PROSITE" id="PS50113">
    <property type="entry name" value="PAC"/>
    <property type="match status" value="1"/>
</dbReference>
<evidence type="ECO:0000313" key="6">
    <source>
        <dbReference type="Proteomes" id="UP000289738"/>
    </source>
</evidence>
<evidence type="ECO:0000256" key="3">
    <source>
        <dbReference type="ARBA" id="ARBA00022991"/>
    </source>
</evidence>
<feature type="domain" description="PAC" evidence="4">
    <location>
        <begin position="1"/>
        <end position="52"/>
    </location>
</feature>